<evidence type="ECO:0000313" key="3">
    <source>
        <dbReference type="Proteomes" id="UP001501637"/>
    </source>
</evidence>
<evidence type="ECO:0000313" key="2">
    <source>
        <dbReference type="EMBL" id="GAA3152920.1"/>
    </source>
</evidence>
<dbReference type="Proteomes" id="UP001501637">
    <property type="component" value="Unassembled WGS sequence"/>
</dbReference>
<feature type="compositionally biased region" description="Gly residues" evidence="1">
    <location>
        <begin position="212"/>
        <end position="263"/>
    </location>
</feature>
<feature type="compositionally biased region" description="Basic and acidic residues" evidence="1">
    <location>
        <begin position="497"/>
        <end position="509"/>
    </location>
</feature>
<sequence length="796" mass="83772">MSGNDDNNPGATIFNFASRTGHTGFNLTPTGPPADGAPDSQVPVPQAVFGTGNGTAGTRERRSPLQSLNQLPSPGPAMTPVVPTGSPQPGLPDTFRGPGQPDRVGPRMGALSLAAILAVSVAALRGACIALEDWRQRRMDKAAETAPLREARAKHKLAMAQARFGSQEAAAKNAAAADQASAKHAQTMRSIGDKNAKQTKKVPSSSEFGRKTAGGAGAKGGSSGGGKGAGTGPGRGGKAGSGMGPKTGQGRGAGVTGGGAGGGKGRDLKKNSTGKDLNGPKKPQGPKTPDTPGRQKSPMRTSQGAGTDLKKKPGQGRDEPGKGRDLKKQPPGKDAGRTRLPQALKDTAHKAADRRLDNRRKNLDKPAAWKHDPKSGPDSKSKHDLSKDTKTPKPGTDKPSKVDLSKDKASKGKPGDKNSKNDTGTPGRTKLWDAVKNDTKAAANDRWNKRGSHHGVPPLWKNDKKRQKKQPKQEQRKTEKPRTKKPKTAPTGSGTGPKDRWSKARDRVRNARPGRGGWVKDDCFGGTTAPGSGTPAGGATTGTGPGPSTSSGHSTRNTGRRRSPRENASRAGQRRYEPIFRDDEPDPKAKTSAPTGIRRGQDALPAQGPLTLPPAPEPHSPRPGTTRPKEAYRMPPAPVPAQDPRLKQARKQAARTGSNVIRQARHMDARHATEINLDDALDEYGDFKDDGFKTHGQCSKLSGRARKLRDVLEAFAEELATTNNLIGAMFTGAMAGMAESMDLVARMSDEMEVSSLEATEMSETADNDLNDTYRPISQATADAGLTTPSAPIHNQT</sequence>
<feature type="compositionally biased region" description="Basic and acidic residues" evidence="1">
    <location>
        <begin position="471"/>
        <end position="481"/>
    </location>
</feature>
<keyword evidence="3" id="KW-1185">Reference proteome</keyword>
<name>A0ABP6NLW2_9ACTN</name>
<protein>
    <submittedName>
        <fullName evidence="2">Uncharacterized protein</fullName>
    </submittedName>
</protein>
<reference evidence="3" key="1">
    <citation type="journal article" date="2019" name="Int. J. Syst. Evol. Microbiol.">
        <title>The Global Catalogue of Microorganisms (GCM) 10K type strain sequencing project: providing services to taxonomists for standard genome sequencing and annotation.</title>
        <authorList>
            <consortium name="The Broad Institute Genomics Platform"/>
            <consortium name="The Broad Institute Genome Sequencing Center for Infectious Disease"/>
            <person name="Wu L."/>
            <person name="Ma J."/>
        </authorList>
    </citation>
    <scope>NUCLEOTIDE SEQUENCE [LARGE SCALE GENOMIC DNA]</scope>
    <source>
        <strain evidence="3">JCM 9092</strain>
    </source>
</reference>
<feature type="region of interest" description="Disordered" evidence="1">
    <location>
        <begin position="777"/>
        <end position="796"/>
    </location>
</feature>
<dbReference type="RefSeq" id="WP_344530782.1">
    <property type="nucleotide sequence ID" value="NZ_BAAAUG010000233.1"/>
</dbReference>
<gene>
    <name evidence="2" type="ORF">GCM10010449_83570</name>
</gene>
<feature type="compositionally biased region" description="Polar residues" evidence="1">
    <location>
        <begin position="1"/>
        <end position="29"/>
    </location>
</feature>
<comment type="caution">
    <text evidence="2">The sequence shown here is derived from an EMBL/GenBank/DDBJ whole genome shotgun (WGS) entry which is preliminary data.</text>
</comment>
<feature type="compositionally biased region" description="Basic and acidic residues" evidence="1">
    <location>
        <begin position="564"/>
        <end position="589"/>
    </location>
</feature>
<evidence type="ECO:0000256" key="1">
    <source>
        <dbReference type="SAM" id="MobiDB-lite"/>
    </source>
</evidence>
<organism evidence="2 3">
    <name type="scientific">Streptomyces rectiviolaceus</name>
    <dbReference type="NCBI Taxonomy" id="332591"/>
    <lineage>
        <taxon>Bacteria</taxon>
        <taxon>Bacillati</taxon>
        <taxon>Actinomycetota</taxon>
        <taxon>Actinomycetes</taxon>
        <taxon>Kitasatosporales</taxon>
        <taxon>Streptomycetaceae</taxon>
        <taxon>Streptomyces</taxon>
    </lineage>
</organism>
<feature type="compositionally biased region" description="Basic and acidic residues" evidence="1">
    <location>
        <begin position="430"/>
        <end position="439"/>
    </location>
</feature>
<feature type="compositionally biased region" description="Basic and acidic residues" evidence="1">
    <location>
        <begin position="346"/>
        <end position="420"/>
    </location>
</feature>
<feature type="compositionally biased region" description="Gly residues" evidence="1">
    <location>
        <begin position="534"/>
        <end position="545"/>
    </location>
</feature>
<feature type="compositionally biased region" description="Basic and acidic residues" evidence="1">
    <location>
        <begin position="308"/>
        <end position="328"/>
    </location>
</feature>
<accession>A0ABP6NLW2</accession>
<feature type="region of interest" description="Disordered" evidence="1">
    <location>
        <begin position="1"/>
        <end position="79"/>
    </location>
</feature>
<proteinExistence type="predicted"/>
<feature type="compositionally biased region" description="Low complexity" evidence="1">
    <location>
        <begin position="175"/>
        <end position="185"/>
    </location>
</feature>
<feature type="region of interest" description="Disordered" evidence="1">
    <location>
        <begin position="175"/>
        <end position="631"/>
    </location>
</feature>
<dbReference type="EMBL" id="BAAAUG010000233">
    <property type="protein sequence ID" value="GAA3152920.1"/>
    <property type="molecule type" value="Genomic_DNA"/>
</dbReference>